<accession>A0A1X7PF65</accession>
<dbReference type="STRING" id="1891671.SAMN06295885_3457"/>
<evidence type="ECO:0000313" key="2">
    <source>
        <dbReference type="EMBL" id="SMH49973.1"/>
    </source>
</evidence>
<organism evidence="2 3">
    <name type="scientific">Rathayibacter oskolensis</name>
    <dbReference type="NCBI Taxonomy" id="1891671"/>
    <lineage>
        <taxon>Bacteria</taxon>
        <taxon>Bacillati</taxon>
        <taxon>Actinomycetota</taxon>
        <taxon>Actinomycetes</taxon>
        <taxon>Micrococcales</taxon>
        <taxon>Microbacteriaceae</taxon>
        <taxon>Rathayibacter</taxon>
    </lineage>
</organism>
<dbReference type="Pfam" id="PF10011">
    <property type="entry name" value="DUF2254"/>
    <property type="match status" value="1"/>
</dbReference>
<dbReference type="RefSeq" id="WP_085477826.1">
    <property type="nucleotide sequence ID" value="NZ_FXBM01000003.1"/>
</dbReference>
<gene>
    <name evidence="2" type="ORF">SAMN06295885_3457</name>
</gene>
<name>A0A1X7PF65_9MICO</name>
<dbReference type="InterPro" id="IPR018723">
    <property type="entry name" value="DUF2254_membrane"/>
</dbReference>
<reference evidence="3" key="1">
    <citation type="submission" date="2017-04" db="EMBL/GenBank/DDBJ databases">
        <authorList>
            <person name="Varghese N."/>
            <person name="Submissions S."/>
        </authorList>
    </citation>
    <scope>NUCLEOTIDE SEQUENCE [LARGE SCALE GENOMIC DNA]</scope>
    <source>
        <strain evidence="3">VKM Ac-2121</strain>
    </source>
</reference>
<evidence type="ECO:0000256" key="1">
    <source>
        <dbReference type="SAM" id="MobiDB-lite"/>
    </source>
</evidence>
<feature type="compositionally biased region" description="Basic residues" evidence="1">
    <location>
        <begin position="1"/>
        <end position="11"/>
    </location>
</feature>
<protein>
    <submittedName>
        <fullName evidence="2">Predicted membrane protein</fullName>
    </submittedName>
</protein>
<feature type="region of interest" description="Disordered" evidence="1">
    <location>
        <begin position="1"/>
        <end position="45"/>
    </location>
</feature>
<sequence>MARGSGRRRRTGGSGDSLEEDIRRASTRGPGARTRAEVTPPSGRHLVLPPESGTVLDIDLDALVALAARADLVIALERRPGDYAVAATPLLSWWSSIETIPSEAEEVRLDAEALAAVALGPGPGSDVDSRLRALAAGGDLDALASALALLARVPDPPAAFQDPEGFLRVMTPESPFERRLAAVPFEALEAERALLLLRDCAFTATLPRRRAAVAAACERVRAAAGEGGRERIEELADAVEAALERRWSAV</sequence>
<dbReference type="EMBL" id="FXBM01000003">
    <property type="protein sequence ID" value="SMH49973.1"/>
    <property type="molecule type" value="Genomic_DNA"/>
</dbReference>
<keyword evidence="3" id="KW-1185">Reference proteome</keyword>
<proteinExistence type="predicted"/>
<dbReference type="OrthoDB" id="5126255at2"/>
<dbReference type="Proteomes" id="UP000193711">
    <property type="component" value="Unassembled WGS sequence"/>
</dbReference>
<evidence type="ECO:0000313" key="3">
    <source>
        <dbReference type="Proteomes" id="UP000193711"/>
    </source>
</evidence>
<dbReference type="AlphaFoldDB" id="A0A1X7PF65"/>